<proteinExistence type="predicted"/>
<dbReference type="Proteomes" id="UP000546162">
    <property type="component" value="Unassembled WGS sequence"/>
</dbReference>
<reference evidence="2 3" key="1">
    <citation type="submission" date="2020-08" db="EMBL/GenBank/DDBJ databases">
        <title>Sequencing the genomes of 1000 actinobacteria strains.</title>
        <authorList>
            <person name="Klenk H.-P."/>
        </authorList>
    </citation>
    <scope>NUCLEOTIDE SEQUENCE [LARGE SCALE GENOMIC DNA]</scope>
    <source>
        <strain evidence="2 3">DSM 45809</strain>
    </source>
</reference>
<keyword evidence="3" id="KW-1185">Reference proteome</keyword>
<comment type="caution">
    <text evidence="2">The sequence shown here is derived from an EMBL/GenBank/DDBJ whole genome shotgun (WGS) entry which is preliminary data.</text>
</comment>
<feature type="transmembrane region" description="Helical" evidence="1">
    <location>
        <begin position="127"/>
        <end position="146"/>
    </location>
</feature>
<dbReference type="RefSeq" id="WP_185041556.1">
    <property type="nucleotide sequence ID" value="NZ_BAABFG010000005.1"/>
</dbReference>
<dbReference type="AlphaFoldDB" id="A0A7W7GZK6"/>
<accession>A0A7W7GZK6</accession>
<keyword evidence="1" id="KW-0812">Transmembrane</keyword>
<keyword evidence="1" id="KW-1133">Transmembrane helix</keyword>
<evidence type="ECO:0000256" key="1">
    <source>
        <dbReference type="SAM" id="Phobius"/>
    </source>
</evidence>
<feature type="transmembrane region" description="Helical" evidence="1">
    <location>
        <begin position="18"/>
        <end position="35"/>
    </location>
</feature>
<evidence type="ECO:0000313" key="3">
    <source>
        <dbReference type="Proteomes" id="UP000546162"/>
    </source>
</evidence>
<evidence type="ECO:0000313" key="2">
    <source>
        <dbReference type="EMBL" id="MBB4741022.1"/>
    </source>
</evidence>
<keyword evidence="1" id="KW-0472">Membrane</keyword>
<gene>
    <name evidence="2" type="ORF">BJY16_004481</name>
</gene>
<dbReference type="EMBL" id="JACHNB010000001">
    <property type="protein sequence ID" value="MBB4741022.1"/>
    <property type="molecule type" value="Genomic_DNA"/>
</dbReference>
<feature type="transmembrane region" description="Helical" evidence="1">
    <location>
        <begin position="103"/>
        <end position="121"/>
    </location>
</feature>
<feature type="transmembrane region" description="Helical" evidence="1">
    <location>
        <begin position="55"/>
        <end position="76"/>
    </location>
</feature>
<sequence>MDEIDDEPLRTTREERQIWAGLVNVVVSSAVYFAYLAPEVRRTPIGEISWIGPMAWSMVAGIAGTIVTAIVLEIVVGVRRRSELGEVAVDVRDREIGRRGGRFSTPILATGMTLVLILASADADGFWIGNLVFLCGLLTAVVEAAAKLRYYRRGF</sequence>
<organism evidence="2 3">
    <name type="scientific">Actinoplanes octamycinicus</name>
    <dbReference type="NCBI Taxonomy" id="135948"/>
    <lineage>
        <taxon>Bacteria</taxon>
        <taxon>Bacillati</taxon>
        <taxon>Actinomycetota</taxon>
        <taxon>Actinomycetes</taxon>
        <taxon>Micromonosporales</taxon>
        <taxon>Micromonosporaceae</taxon>
        <taxon>Actinoplanes</taxon>
    </lineage>
</organism>
<name>A0A7W7GZK6_9ACTN</name>
<protein>
    <submittedName>
        <fullName evidence="2">Energy-converting hydrogenase Eha subunit A</fullName>
    </submittedName>
</protein>